<dbReference type="SUPFAM" id="SSF46894">
    <property type="entry name" value="C-terminal effector domain of the bipartite response regulators"/>
    <property type="match status" value="1"/>
</dbReference>
<organism evidence="4 5">
    <name type="scientific">Paractinoplanes atraurantiacus</name>
    <dbReference type="NCBI Taxonomy" id="1036182"/>
    <lineage>
        <taxon>Bacteria</taxon>
        <taxon>Bacillati</taxon>
        <taxon>Actinomycetota</taxon>
        <taxon>Actinomycetes</taxon>
        <taxon>Micromonosporales</taxon>
        <taxon>Micromonosporaceae</taxon>
        <taxon>Paractinoplanes</taxon>
    </lineage>
</organism>
<dbReference type="SUPFAM" id="SSF48452">
    <property type="entry name" value="TPR-like"/>
    <property type="match status" value="1"/>
</dbReference>
<dbReference type="InterPro" id="IPR011990">
    <property type="entry name" value="TPR-like_helical_dom_sf"/>
</dbReference>
<dbReference type="SMART" id="SM00530">
    <property type="entry name" value="HTH_XRE"/>
    <property type="match status" value="1"/>
</dbReference>
<dbReference type="RefSeq" id="WP_097319160.1">
    <property type="nucleotide sequence ID" value="NZ_OBDY01000002.1"/>
</dbReference>
<dbReference type="Gene3D" id="1.10.260.40">
    <property type="entry name" value="lambda repressor-like DNA-binding domains"/>
    <property type="match status" value="1"/>
</dbReference>
<accession>A0A285GQY3</accession>
<dbReference type="SUPFAM" id="SSF47413">
    <property type="entry name" value="lambda repressor-like DNA-binding domains"/>
    <property type="match status" value="1"/>
</dbReference>
<dbReference type="GO" id="GO:0003677">
    <property type="term" value="F:DNA binding"/>
    <property type="evidence" value="ECO:0007669"/>
    <property type="project" value="UniProtKB-KW"/>
</dbReference>
<dbReference type="OrthoDB" id="3208838at2"/>
<dbReference type="InterPro" id="IPR051677">
    <property type="entry name" value="AfsR-DnrI-RedD_regulator"/>
</dbReference>
<dbReference type="SMART" id="SM01043">
    <property type="entry name" value="BTAD"/>
    <property type="match status" value="1"/>
</dbReference>
<dbReference type="CDD" id="cd00093">
    <property type="entry name" value="HTH_XRE"/>
    <property type="match status" value="1"/>
</dbReference>
<protein>
    <submittedName>
        <fullName evidence="4">DNA-binding transcriptional activator of the SARP family</fullName>
    </submittedName>
</protein>
<dbReference type="AlphaFoldDB" id="A0A285GQY3"/>
<dbReference type="InterPro" id="IPR036388">
    <property type="entry name" value="WH-like_DNA-bd_sf"/>
</dbReference>
<evidence type="ECO:0000259" key="3">
    <source>
        <dbReference type="PROSITE" id="PS50943"/>
    </source>
</evidence>
<keyword evidence="2" id="KW-0804">Transcription</keyword>
<dbReference type="PROSITE" id="PS50943">
    <property type="entry name" value="HTH_CROC1"/>
    <property type="match status" value="1"/>
</dbReference>
<dbReference type="InterPro" id="IPR010982">
    <property type="entry name" value="Lambda_DNA-bd_dom_sf"/>
</dbReference>
<gene>
    <name evidence="4" type="ORF">SAMN05421748_102424</name>
</gene>
<dbReference type="InterPro" id="IPR005158">
    <property type="entry name" value="BTAD"/>
</dbReference>
<dbReference type="Proteomes" id="UP000219612">
    <property type="component" value="Unassembled WGS sequence"/>
</dbReference>
<dbReference type="Gene3D" id="1.10.10.10">
    <property type="entry name" value="Winged helix-like DNA-binding domain superfamily/Winged helix DNA-binding domain"/>
    <property type="match status" value="1"/>
</dbReference>
<keyword evidence="5" id="KW-1185">Reference proteome</keyword>
<evidence type="ECO:0000313" key="5">
    <source>
        <dbReference type="Proteomes" id="UP000219612"/>
    </source>
</evidence>
<dbReference type="GO" id="GO:0006355">
    <property type="term" value="P:regulation of DNA-templated transcription"/>
    <property type="evidence" value="ECO:0007669"/>
    <property type="project" value="InterPro"/>
</dbReference>
<dbReference type="PANTHER" id="PTHR35807">
    <property type="entry name" value="TRANSCRIPTIONAL REGULATOR REDD-RELATED"/>
    <property type="match status" value="1"/>
</dbReference>
<dbReference type="InterPro" id="IPR016032">
    <property type="entry name" value="Sig_transdc_resp-reg_C-effctor"/>
</dbReference>
<sequence length="317" mass="34410">MSGSTLRRLRGRAGLTQDELAQRSGISVRAVRDIESGRVRQPRPSSLDRLASVLGLSELERRQLDAIVVERGLRIGVLGPITASRLGIAVPPGPQAQRTLLGLLALRRNAFVAQDEVVDVLWGGRPPKSCLSQVQAMAGRLRRITEPDADLRRLPGGYRLEIDDDAVDAGRFARLSARARAIGAGHEAVELWSEALAGWRGPVVADAHERLRHHPATTELARARVSAVLAYADGAARAGRPETAIRQLQETAVAELHHEGLHARLILALAAAGDRAGALRQFEAIRGRLAEDFGLEPGEQLLRARRFVLVMHQRSVA</sequence>
<dbReference type="Gene3D" id="1.25.40.10">
    <property type="entry name" value="Tetratricopeptide repeat domain"/>
    <property type="match status" value="1"/>
</dbReference>
<feature type="domain" description="HTH cro/C1-type" evidence="3">
    <location>
        <begin position="6"/>
        <end position="61"/>
    </location>
</feature>
<dbReference type="Pfam" id="PF13560">
    <property type="entry name" value="HTH_31"/>
    <property type="match status" value="1"/>
</dbReference>
<name>A0A285GQY3_9ACTN</name>
<keyword evidence="4" id="KW-0238">DNA-binding</keyword>
<reference evidence="4 5" key="1">
    <citation type="submission" date="2017-09" db="EMBL/GenBank/DDBJ databases">
        <authorList>
            <person name="Ehlers B."/>
            <person name="Leendertz F.H."/>
        </authorList>
    </citation>
    <scope>NUCLEOTIDE SEQUENCE [LARGE SCALE GENOMIC DNA]</scope>
    <source>
        <strain evidence="4 5">CGMCC 4.6857</strain>
    </source>
</reference>
<evidence type="ECO:0000256" key="1">
    <source>
        <dbReference type="ARBA" id="ARBA00023015"/>
    </source>
</evidence>
<proteinExistence type="predicted"/>
<keyword evidence="1" id="KW-0805">Transcription regulation</keyword>
<dbReference type="EMBL" id="OBDY01000002">
    <property type="protein sequence ID" value="SNY25875.1"/>
    <property type="molecule type" value="Genomic_DNA"/>
</dbReference>
<evidence type="ECO:0000256" key="2">
    <source>
        <dbReference type="ARBA" id="ARBA00023163"/>
    </source>
</evidence>
<dbReference type="Pfam" id="PF03704">
    <property type="entry name" value="BTAD"/>
    <property type="match status" value="1"/>
</dbReference>
<dbReference type="PANTHER" id="PTHR35807:SF1">
    <property type="entry name" value="TRANSCRIPTIONAL REGULATOR REDD"/>
    <property type="match status" value="1"/>
</dbReference>
<dbReference type="InterPro" id="IPR001387">
    <property type="entry name" value="Cro/C1-type_HTH"/>
</dbReference>
<evidence type="ECO:0000313" key="4">
    <source>
        <dbReference type="EMBL" id="SNY25875.1"/>
    </source>
</evidence>